<evidence type="ECO:0000259" key="2">
    <source>
        <dbReference type="PROSITE" id="PS50011"/>
    </source>
</evidence>
<dbReference type="InterPro" id="IPR000719">
    <property type="entry name" value="Prot_kinase_dom"/>
</dbReference>
<dbReference type="GO" id="GO:0005524">
    <property type="term" value="F:ATP binding"/>
    <property type="evidence" value="ECO:0007669"/>
    <property type="project" value="InterPro"/>
</dbReference>
<dbReference type="Pfam" id="PF07714">
    <property type="entry name" value="PK_Tyr_Ser-Thr"/>
    <property type="match status" value="1"/>
</dbReference>
<feature type="domain" description="ACT" evidence="3">
    <location>
        <begin position="164"/>
        <end position="242"/>
    </location>
</feature>
<feature type="compositionally biased region" description="Gly residues" evidence="1">
    <location>
        <begin position="34"/>
        <end position="44"/>
    </location>
</feature>
<dbReference type="PANTHER" id="PTHR44329:SF41">
    <property type="entry name" value="OS12G0163800 PROTEIN"/>
    <property type="match status" value="1"/>
</dbReference>
<dbReference type="GO" id="GO:0004674">
    <property type="term" value="F:protein serine/threonine kinase activity"/>
    <property type="evidence" value="ECO:0007669"/>
    <property type="project" value="TreeGrafter"/>
</dbReference>
<dbReference type="PROSITE" id="PS51671">
    <property type="entry name" value="ACT"/>
    <property type="match status" value="1"/>
</dbReference>
<dbReference type="InterPro" id="IPR001245">
    <property type="entry name" value="Ser-Thr/Tyr_kinase_cat_dom"/>
</dbReference>
<sequence>MAAAAPARGGAAQVGVGESSSPPRGPSPAVYASGGSGSGGGGGAGAVGGGLRDVFREVFERLVADGHAKTLLPDLRARLETHFARLPTCYQLDVNIDKEEHVLVRLKVLAEAKDLNKHSAFTVCVVRLEEINADEEPNSDAHKEGADTDEALFTRLPSYTKIHEIILSTTNKPKALSQLSSLLSDIGLNIREAHVFSTTNGYSLNVFIVDGWAAEDTDGWYKALESSILRKEGSWSASYSASASSERSLLFQVEDFKSDIDTEPLKIVKRSLADLVGILVRRLLLKSLVLAILLNGSSWNEFKQEILMLREADYPNSVQFIASCTKPPVFYIFTEQSISSSNLTSVFYLAECMSRENLFDFLHNEHNFLDFPTVLKFAPDICRGMSYLQEKRNVHGDLKSANHLLNKDHVVKVADFGLAHFQDQKGAMTAETETYRWMAPEVLLATITIYIG</sequence>
<dbReference type="SUPFAM" id="SSF56112">
    <property type="entry name" value="Protein kinase-like (PK-like)"/>
    <property type="match status" value="1"/>
</dbReference>
<reference evidence="4" key="1">
    <citation type="journal article" date="2018" name="DNA Res.">
        <title>Multiple hybrid de novo genome assembly of finger millet, an orphan allotetraploid crop.</title>
        <authorList>
            <person name="Hatakeyama M."/>
            <person name="Aluri S."/>
            <person name="Balachadran M.T."/>
            <person name="Sivarajan S.R."/>
            <person name="Patrignani A."/>
            <person name="Gruter S."/>
            <person name="Poveda L."/>
            <person name="Shimizu-Inatsugi R."/>
            <person name="Baeten J."/>
            <person name="Francoijs K.J."/>
            <person name="Nataraja K.N."/>
            <person name="Reddy Y.A.N."/>
            <person name="Phadnis S."/>
            <person name="Ravikumar R.L."/>
            <person name="Schlapbach R."/>
            <person name="Sreeman S.M."/>
            <person name="Shimizu K.K."/>
        </authorList>
    </citation>
    <scope>NUCLEOTIDE SEQUENCE</scope>
</reference>
<dbReference type="EMBL" id="BQKI01000080">
    <property type="protein sequence ID" value="GJN28688.1"/>
    <property type="molecule type" value="Genomic_DNA"/>
</dbReference>
<dbReference type="InterPro" id="IPR002912">
    <property type="entry name" value="ACT_dom"/>
</dbReference>
<feature type="compositionally biased region" description="Low complexity" evidence="1">
    <location>
        <begin position="1"/>
        <end position="33"/>
    </location>
</feature>
<dbReference type="InterPro" id="IPR011009">
    <property type="entry name" value="Kinase-like_dom_sf"/>
</dbReference>
<keyword evidence="5" id="KW-1185">Reference proteome</keyword>
<dbReference type="SMART" id="SM00220">
    <property type="entry name" value="S_TKc"/>
    <property type="match status" value="1"/>
</dbReference>
<dbReference type="Proteomes" id="UP001054889">
    <property type="component" value="Unassembled WGS sequence"/>
</dbReference>
<evidence type="ECO:0000313" key="4">
    <source>
        <dbReference type="EMBL" id="GJN28688.1"/>
    </source>
</evidence>
<proteinExistence type="predicted"/>
<organism evidence="4 5">
    <name type="scientific">Eleusine coracana subsp. coracana</name>
    <dbReference type="NCBI Taxonomy" id="191504"/>
    <lineage>
        <taxon>Eukaryota</taxon>
        <taxon>Viridiplantae</taxon>
        <taxon>Streptophyta</taxon>
        <taxon>Embryophyta</taxon>
        <taxon>Tracheophyta</taxon>
        <taxon>Spermatophyta</taxon>
        <taxon>Magnoliopsida</taxon>
        <taxon>Liliopsida</taxon>
        <taxon>Poales</taxon>
        <taxon>Poaceae</taxon>
        <taxon>PACMAD clade</taxon>
        <taxon>Chloridoideae</taxon>
        <taxon>Cynodonteae</taxon>
        <taxon>Eleusininae</taxon>
        <taxon>Eleusine</taxon>
    </lineage>
</organism>
<feature type="domain" description="Protein kinase" evidence="2">
    <location>
        <begin position="224"/>
        <end position="452"/>
    </location>
</feature>
<dbReference type="AlphaFoldDB" id="A0AAV5F1Z4"/>
<name>A0AAV5F1Z4_ELECO</name>
<dbReference type="InterPro" id="IPR051681">
    <property type="entry name" value="Ser/Thr_Kinases-Pseudokinases"/>
</dbReference>
<reference evidence="4" key="2">
    <citation type="submission" date="2021-12" db="EMBL/GenBank/DDBJ databases">
        <title>Resequencing data analysis of finger millet.</title>
        <authorList>
            <person name="Hatakeyama M."/>
            <person name="Aluri S."/>
            <person name="Balachadran M.T."/>
            <person name="Sivarajan S.R."/>
            <person name="Poveda L."/>
            <person name="Shimizu-Inatsugi R."/>
            <person name="Schlapbach R."/>
            <person name="Sreeman S.M."/>
            <person name="Shimizu K.K."/>
        </authorList>
    </citation>
    <scope>NUCLEOTIDE SEQUENCE</scope>
</reference>
<dbReference type="PROSITE" id="PS50011">
    <property type="entry name" value="PROTEIN_KINASE_DOM"/>
    <property type="match status" value="1"/>
</dbReference>
<comment type="caution">
    <text evidence="4">The sequence shown here is derived from an EMBL/GenBank/DDBJ whole genome shotgun (WGS) entry which is preliminary data.</text>
</comment>
<dbReference type="SUPFAM" id="SSF55021">
    <property type="entry name" value="ACT-like"/>
    <property type="match status" value="1"/>
</dbReference>
<dbReference type="InterPro" id="IPR045865">
    <property type="entry name" value="ACT-like_dom_sf"/>
</dbReference>
<evidence type="ECO:0000313" key="5">
    <source>
        <dbReference type="Proteomes" id="UP001054889"/>
    </source>
</evidence>
<dbReference type="Gene3D" id="1.10.510.10">
    <property type="entry name" value="Transferase(Phosphotransferase) domain 1"/>
    <property type="match status" value="1"/>
</dbReference>
<protein>
    <submittedName>
        <fullName evidence="4">Uncharacterized protein</fullName>
    </submittedName>
</protein>
<feature type="region of interest" description="Disordered" evidence="1">
    <location>
        <begin position="1"/>
        <end position="44"/>
    </location>
</feature>
<accession>A0AAV5F1Z4</accession>
<evidence type="ECO:0000259" key="3">
    <source>
        <dbReference type="PROSITE" id="PS51671"/>
    </source>
</evidence>
<gene>
    <name evidence="4" type="primary">gb16845</name>
    <name evidence="4" type="ORF">PR202_gb16845</name>
</gene>
<dbReference type="PANTHER" id="PTHR44329">
    <property type="entry name" value="SERINE/THREONINE-PROTEIN KINASE TNNI3K-RELATED"/>
    <property type="match status" value="1"/>
</dbReference>
<evidence type="ECO:0000256" key="1">
    <source>
        <dbReference type="SAM" id="MobiDB-lite"/>
    </source>
</evidence>